<dbReference type="InterPro" id="IPR021647">
    <property type="entry name" value="CusF_Ec"/>
</dbReference>
<reference evidence="2 3" key="1">
    <citation type="submission" date="2024-04" db="EMBL/GenBank/DDBJ databases">
        <title>Novel species of the genus Ideonella isolated from streams.</title>
        <authorList>
            <person name="Lu H."/>
        </authorList>
    </citation>
    <scope>NUCLEOTIDE SEQUENCE [LARGE SCALE GENOMIC DNA]</scope>
    <source>
        <strain evidence="2 3">DXS22W</strain>
    </source>
</reference>
<proteinExistence type="predicted"/>
<evidence type="ECO:0000313" key="2">
    <source>
        <dbReference type="EMBL" id="MEK8049947.1"/>
    </source>
</evidence>
<comment type="caution">
    <text evidence="2">The sequence shown here is derived from an EMBL/GenBank/DDBJ whole genome shotgun (WGS) entry which is preliminary data.</text>
</comment>
<evidence type="ECO:0000256" key="1">
    <source>
        <dbReference type="SAM" id="SignalP"/>
    </source>
</evidence>
<dbReference type="Gene3D" id="2.40.50.320">
    <property type="entry name" value="Copper binding periplasmic protein CusF"/>
    <property type="match status" value="1"/>
</dbReference>
<protein>
    <submittedName>
        <fullName evidence="2">Copper-binding protein</fullName>
    </submittedName>
</protein>
<dbReference type="RefSeq" id="WP_341409616.1">
    <property type="nucleotide sequence ID" value="NZ_JBBUTH010000003.1"/>
</dbReference>
<dbReference type="EMBL" id="JBBUTH010000003">
    <property type="protein sequence ID" value="MEK8049947.1"/>
    <property type="molecule type" value="Genomic_DNA"/>
</dbReference>
<name>A0ABU9CDJ7_9BURK</name>
<dbReference type="InterPro" id="IPR042230">
    <property type="entry name" value="CusF_sf"/>
</dbReference>
<feature type="signal peptide" evidence="1">
    <location>
        <begin position="1"/>
        <end position="31"/>
    </location>
</feature>
<keyword evidence="1" id="KW-0732">Signal</keyword>
<accession>A0ABU9CDJ7</accession>
<keyword evidence="3" id="KW-1185">Reference proteome</keyword>
<dbReference type="Proteomes" id="UP001365405">
    <property type="component" value="Unassembled WGS sequence"/>
</dbReference>
<organism evidence="2 3">
    <name type="scientific">Pseudaquabacterium inlustre</name>
    <dbReference type="NCBI Taxonomy" id="2984192"/>
    <lineage>
        <taxon>Bacteria</taxon>
        <taxon>Pseudomonadati</taxon>
        <taxon>Pseudomonadota</taxon>
        <taxon>Betaproteobacteria</taxon>
        <taxon>Burkholderiales</taxon>
        <taxon>Sphaerotilaceae</taxon>
        <taxon>Pseudaquabacterium</taxon>
    </lineage>
</organism>
<evidence type="ECO:0000313" key="3">
    <source>
        <dbReference type="Proteomes" id="UP001365405"/>
    </source>
</evidence>
<feature type="chain" id="PRO_5047063890" evidence="1">
    <location>
        <begin position="32"/>
        <end position="104"/>
    </location>
</feature>
<dbReference type="Pfam" id="PF11604">
    <property type="entry name" value="CusF_Ec"/>
    <property type="match status" value="1"/>
</dbReference>
<gene>
    <name evidence="2" type="ORF">AACH10_06835</name>
</gene>
<sequence>MSCRTAHRTLSSSVTALALAGLAAWTGSAWAQSTEGEVRKIDRAQGKLTLKHGEIKNLDMPAMTMAFRVADAKMLDGLAEGAKVRFDVEKRNGQYTVVKLAPAP</sequence>